<gene>
    <name evidence="2" type="ORF">HUJ06_031339</name>
</gene>
<accession>A0A822YEE6</accession>
<organism evidence="2 3">
    <name type="scientific">Nelumbo nucifera</name>
    <name type="common">Sacred lotus</name>
    <dbReference type="NCBI Taxonomy" id="4432"/>
    <lineage>
        <taxon>Eukaryota</taxon>
        <taxon>Viridiplantae</taxon>
        <taxon>Streptophyta</taxon>
        <taxon>Embryophyta</taxon>
        <taxon>Tracheophyta</taxon>
        <taxon>Spermatophyta</taxon>
        <taxon>Magnoliopsida</taxon>
        <taxon>Proteales</taxon>
        <taxon>Nelumbonaceae</taxon>
        <taxon>Nelumbo</taxon>
    </lineage>
</organism>
<feature type="coiled-coil region" evidence="1">
    <location>
        <begin position="42"/>
        <end position="76"/>
    </location>
</feature>
<dbReference type="Proteomes" id="UP000607653">
    <property type="component" value="Unassembled WGS sequence"/>
</dbReference>
<proteinExistence type="predicted"/>
<keyword evidence="3" id="KW-1185">Reference proteome</keyword>
<dbReference type="AlphaFoldDB" id="A0A822YEE6"/>
<keyword evidence="1" id="KW-0175">Coiled coil</keyword>
<comment type="caution">
    <text evidence="2">The sequence shown here is derived from an EMBL/GenBank/DDBJ whole genome shotgun (WGS) entry which is preliminary data.</text>
</comment>
<dbReference type="EMBL" id="DUZY01000002">
    <property type="protein sequence ID" value="DAD29871.1"/>
    <property type="molecule type" value="Genomic_DNA"/>
</dbReference>
<evidence type="ECO:0000256" key="1">
    <source>
        <dbReference type="SAM" id="Coils"/>
    </source>
</evidence>
<name>A0A822YEE6_NELNU</name>
<reference evidence="2 3" key="1">
    <citation type="journal article" date="2020" name="Mol. Biol. Evol.">
        <title>Distinct Expression and Methylation Patterns for Genes with Different Fates following a Single Whole-Genome Duplication in Flowering Plants.</title>
        <authorList>
            <person name="Shi T."/>
            <person name="Rahmani R.S."/>
            <person name="Gugger P.F."/>
            <person name="Wang M."/>
            <person name="Li H."/>
            <person name="Zhang Y."/>
            <person name="Li Z."/>
            <person name="Wang Q."/>
            <person name="Van de Peer Y."/>
            <person name="Marchal K."/>
            <person name="Chen J."/>
        </authorList>
    </citation>
    <scope>NUCLEOTIDE SEQUENCE [LARGE SCALE GENOMIC DNA]</scope>
    <source>
        <tissue evidence="2">Leaf</tissue>
    </source>
</reference>
<sequence length="102" mass="12154">MGFCTGQIERRIVILAHAFWEASRDIPRVDIFRSMKDVRDHRKVVETSVKRITEKLKTLRDECMRLEWILEDYKIELDSLKIYEETNGVVDTIAAIREEWAK</sequence>
<evidence type="ECO:0000313" key="3">
    <source>
        <dbReference type="Proteomes" id="UP000607653"/>
    </source>
</evidence>
<evidence type="ECO:0000313" key="2">
    <source>
        <dbReference type="EMBL" id="DAD29871.1"/>
    </source>
</evidence>
<protein>
    <submittedName>
        <fullName evidence="2">Uncharacterized protein</fullName>
    </submittedName>
</protein>